<dbReference type="EMBL" id="LJDB01000056">
    <property type="protein sequence ID" value="ONI40081.1"/>
    <property type="molecule type" value="Genomic_DNA"/>
</dbReference>
<protein>
    <submittedName>
        <fullName evidence="1">Uncharacterized protein</fullName>
    </submittedName>
</protein>
<comment type="caution">
    <text evidence="1">The sequence shown here is derived from an EMBL/GenBank/DDBJ whole genome shotgun (WGS) entry which is preliminary data.</text>
</comment>
<reference evidence="1" key="1">
    <citation type="submission" date="2016-08" db="EMBL/GenBank/DDBJ databases">
        <authorList>
            <person name="Ngugi D.K."/>
            <person name="Miyake S."/>
            <person name="Stingl U."/>
        </authorList>
    </citation>
    <scope>NUCLEOTIDE SEQUENCE</scope>
    <source>
        <strain evidence="1">SCG-B11WGA-EpuloA1</strain>
    </source>
</reference>
<name>A0ACC8XC37_9FIRM</name>
<keyword evidence="2" id="KW-1185">Reference proteome</keyword>
<organism evidence="1 2">
    <name type="scientific">Candidatus Epulonipiscium fishelsonii</name>
    <dbReference type="NCBI Taxonomy" id="77094"/>
    <lineage>
        <taxon>Bacteria</taxon>
        <taxon>Bacillati</taxon>
        <taxon>Bacillota</taxon>
        <taxon>Clostridia</taxon>
        <taxon>Lachnospirales</taxon>
        <taxon>Lachnospiraceae</taxon>
        <taxon>Candidatus Epulonipiscium</taxon>
    </lineage>
</organism>
<gene>
    <name evidence="1" type="ORF">AN396_06430</name>
</gene>
<evidence type="ECO:0000313" key="2">
    <source>
        <dbReference type="Proteomes" id="UP000188605"/>
    </source>
</evidence>
<dbReference type="Proteomes" id="UP000188605">
    <property type="component" value="Unassembled WGS sequence"/>
</dbReference>
<accession>A0ACC8XC37</accession>
<proteinExistence type="predicted"/>
<sequence length="253" mass="28545">MAKKIDEIRNLLYINKKVYVNELSEHYNISLVSIRKYLRELEKEGTAIRFYGGAELKINENNLIAKNADDILQGSLILTKLAQKAVEQINDNDIIFLGSGITCGILAKLLYKFNNLSVITNNITALEDLLNAGVRIYLIGGEVSSVDGISLFSSSNNLNEIMKNIRVNKAFTSASGFDMQKGFTVKSLISTYIYQLIPDIASEWYMMMDSSKFNKLSMYTVASLDKINYIITNEIPIDYLKVCKENNIKLHLV</sequence>
<evidence type="ECO:0000313" key="1">
    <source>
        <dbReference type="EMBL" id="ONI40081.1"/>
    </source>
</evidence>